<dbReference type="Gene3D" id="2.60.40.10">
    <property type="entry name" value="Immunoglobulins"/>
    <property type="match status" value="2"/>
</dbReference>
<dbReference type="Gene3D" id="6.20.50.160">
    <property type="match status" value="1"/>
</dbReference>
<dbReference type="Pfam" id="PF17791">
    <property type="entry name" value="MG3"/>
    <property type="match status" value="1"/>
</dbReference>
<evidence type="ECO:0000259" key="6">
    <source>
        <dbReference type="PROSITE" id="PS50189"/>
    </source>
</evidence>
<dbReference type="SUPFAM" id="SSF47686">
    <property type="entry name" value="Anaphylotoxins (complement system)"/>
    <property type="match status" value="1"/>
</dbReference>
<dbReference type="Pfam" id="PF07677">
    <property type="entry name" value="A2M_recep"/>
    <property type="match status" value="1"/>
</dbReference>
<dbReference type="SUPFAM" id="SSF48239">
    <property type="entry name" value="Terpenoid cyclases/Protein prenyltransferases"/>
    <property type="match status" value="1"/>
</dbReference>
<dbReference type="InterPro" id="IPR041555">
    <property type="entry name" value="MG3"/>
</dbReference>
<keyword evidence="4" id="KW-0732">Signal</keyword>
<dbReference type="SMART" id="SM01360">
    <property type="entry name" value="A2M"/>
    <property type="match status" value="1"/>
</dbReference>
<dbReference type="PROSITE" id="PS50189">
    <property type="entry name" value="NTR"/>
    <property type="match status" value="1"/>
</dbReference>
<proteinExistence type="predicted"/>
<dbReference type="Gene3D" id="2.40.50.120">
    <property type="match status" value="1"/>
</dbReference>
<evidence type="ECO:0000313" key="8">
    <source>
        <dbReference type="Proteomes" id="UP000265200"/>
    </source>
</evidence>
<dbReference type="GO" id="GO:0004866">
    <property type="term" value="F:endopeptidase inhibitor activity"/>
    <property type="evidence" value="ECO:0007669"/>
    <property type="project" value="InterPro"/>
</dbReference>
<dbReference type="SMART" id="SM01359">
    <property type="entry name" value="A2M_N_2"/>
    <property type="match status" value="1"/>
</dbReference>
<comment type="subcellular location">
    <subcellularLocation>
        <location evidence="1">Secreted</location>
    </subcellularLocation>
</comment>
<dbReference type="SUPFAM" id="SSF49410">
    <property type="entry name" value="Alpha-macroglobulin receptor domain"/>
    <property type="match status" value="1"/>
</dbReference>
<evidence type="ECO:0000256" key="1">
    <source>
        <dbReference type="ARBA" id="ARBA00004613"/>
    </source>
</evidence>
<dbReference type="Pfam" id="PF21309">
    <property type="entry name" value="C5_CUB"/>
    <property type="match status" value="1"/>
</dbReference>
<organism evidence="7 8">
    <name type="scientific">Oryzias latipes</name>
    <name type="common">Japanese rice fish</name>
    <name type="synonym">Japanese killifish</name>
    <dbReference type="NCBI Taxonomy" id="8090"/>
    <lineage>
        <taxon>Eukaryota</taxon>
        <taxon>Metazoa</taxon>
        <taxon>Chordata</taxon>
        <taxon>Craniata</taxon>
        <taxon>Vertebrata</taxon>
        <taxon>Euteleostomi</taxon>
        <taxon>Actinopterygii</taxon>
        <taxon>Neopterygii</taxon>
        <taxon>Teleostei</taxon>
        <taxon>Neoteleostei</taxon>
        <taxon>Acanthomorphata</taxon>
        <taxon>Ovalentaria</taxon>
        <taxon>Atherinomorphae</taxon>
        <taxon>Beloniformes</taxon>
        <taxon>Adrianichthyidae</taxon>
        <taxon>Oryziinae</taxon>
        <taxon>Oryzias</taxon>
    </lineage>
</organism>
<dbReference type="InterPro" id="IPR008930">
    <property type="entry name" value="Terpenoid_cyclase/PrenylTrfase"/>
</dbReference>
<dbReference type="Gene3D" id="2.20.130.20">
    <property type="match status" value="1"/>
</dbReference>
<dbReference type="PANTHER" id="PTHR11412">
    <property type="entry name" value="MACROGLOBULIN / COMPLEMENT"/>
    <property type="match status" value="1"/>
</dbReference>
<dbReference type="GO" id="GO:0005615">
    <property type="term" value="C:extracellular space"/>
    <property type="evidence" value="ECO:0007669"/>
    <property type="project" value="InterPro"/>
</dbReference>
<dbReference type="Pfam" id="PF01821">
    <property type="entry name" value="ANATO"/>
    <property type="match status" value="1"/>
</dbReference>
<dbReference type="SMART" id="SM00643">
    <property type="entry name" value="C345C"/>
    <property type="match status" value="1"/>
</dbReference>
<dbReference type="InterPro" id="IPR001134">
    <property type="entry name" value="Netrin_domain"/>
</dbReference>
<dbReference type="InterPro" id="IPR018933">
    <property type="entry name" value="Netrin_module_non-TIMP"/>
</dbReference>
<evidence type="ECO:0000259" key="5">
    <source>
        <dbReference type="PROSITE" id="PS01178"/>
    </source>
</evidence>
<dbReference type="InterPro" id="IPR013783">
    <property type="entry name" value="Ig-like_fold"/>
</dbReference>
<dbReference type="InterPro" id="IPR018081">
    <property type="entry name" value="Anaphylatoxin_comp_syst"/>
</dbReference>
<dbReference type="Pfam" id="PF07678">
    <property type="entry name" value="TED_complement"/>
    <property type="match status" value="1"/>
</dbReference>
<dbReference type="InterPro" id="IPR008993">
    <property type="entry name" value="TIMP-like_OB-fold"/>
</dbReference>
<dbReference type="Gene3D" id="2.60.40.1930">
    <property type="match status" value="3"/>
</dbReference>
<dbReference type="InterPro" id="IPR000020">
    <property type="entry name" value="Anaphylatoxin/fibulin"/>
</dbReference>
<dbReference type="InterPro" id="IPR011625">
    <property type="entry name" value="A2M_N_BRD"/>
</dbReference>
<keyword evidence="2" id="KW-0964">Secreted</keyword>
<dbReference type="Ensembl" id="ENSORLT00015010213.1">
    <property type="protein sequence ID" value="ENSORLP00015002886.1"/>
    <property type="gene ID" value="ENSORLG00015003586.1"/>
</dbReference>
<dbReference type="InterPro" id="IPR041425">
    <property type="entry name" value="C3/4/5_MG1"/>
</dbReference>
<dbReference type="InterPro" id="IPR001599">
    <property type="entry name" value="Macroglobln_a2"/>
</dbReference>
<evidence type="ECO:0000256" key="3">
    <source>
        <dbReference type="ARBA" id="ARBA00023157"/>
    </source>
</evidence>
<dbReference type="Gene3D" id="2.60.120.1540">
    <property type="match status" value="1"/>
</dbReference>
<dbReference type="Pfam" id="PF17790">
    <property type="entry name" value="MG1"/>
    <property type="match status" value="1"/>
</dbReference>
<reference evidence="7" key="4">
    <citation type="submission" date="2025-09" db="UniProtKB">
        <authorList>
            <consortium name="Ensembl"/>
        </authorList>
    </citation>
    <scope>IDENTIFICATION</scope>
    <source>
        <strain evidence="7">HSOK</strain>
    </source>
</reference>
<dbReference type="Gene3D" id="2.60.40.690">
    <property type="entry name" value="Alpha-macroglobulin, receptor-binding domain"/>
    <property type="match status" value="1"/>
</dbReference>
<accession>A0A3P9H537</accession>
<dbReference type="Gene3D" id="1.20.91.20">
    <property type="entry name" value="Anaphylotoxins (complement system)"/>
    <property type="match status" value="1"/>
</dbReference>
<dbReference type="InterPro" id="IPR048843">
    <property type="entry name" value="C5_CUB"/>
</dbReference>
<dbReference type="CDD" id="cd00017">
    <property type="entry name" value="ANATO"/>
    <property type="match status" value="1"/>
</dbReference>
<dbReference type="Proteomes" id="UP000265200">
    <property type="component" value="Chromosome 9"/>
</dbReference>
<protein>
    <submittedName>
        <fullName evidence="7">Complement C5</fullName>
    </submittedName>
</protein>
<dbReference type="PANTHER" id="PTHR11412:SF83">
    <property type="entry name" value="COMPLEMENT C5"/>
    <property type="match status" value="1"/>
</dbReference>
<dbReference type="Pfam" id="PF00207">
    <property type="entry name" value="A2M"/>
    <property type="match status" value="1"/>
</dbReference>
<dbReference type="Pfam" id="PF01835">
    <property type="entry name" value="MG2"/>
    <property type="match status" value="1"/>
</dbReference>
<feature type="domain" description="NTR" evidence="6">
    <location>
        <begin position="1535"/>
        <end position="1682"/>
    </location>
</feature>
<dbReference type="Gene3D" id="1.50.10.20">
    <property type="match status" value="1"/>
</dbReference>
<reference evidence="7 8" key="2">
    <citation type="submission" date="2017-04" db="EMBL/GenBank/DDBJ databases">
        <title>CpG methylation of centromeres and impact of large insertions on vertebrate speciation.</title>
        <authorList>
            <person name="Ichikawa K."/>
            <person name="Yoshimura J."/>
            <person name="Morishita S."/>
        </authorList>
    </citation>
    <scope>NUCLEOTIDE SEQUENCE</scope>
    <source>
        <strain evidence="7 8">HSOK</strain>
    </source>
</reference>
<dbReference type="Pfam" id="PF07703">
    <property type="entry name" value="A2M_BRD"/>
    <property type="match status" value="1"/>
</dbReference>
<feature type="signal peptide" evidence="4">
    <location>
        <begin position="1"/>
        <end position="19"/>
    </location>
</feature>
<feature type="chain" id="PRO_5018307361" evidence="4">
    <location>
        <begin position="20"/>
        <end position="1683"/>
    </location>
</feature>
<feature type="domain" description="Anaphylatoxin-like" evidence="5">
    <location>
        <begin position="699"/>
        <end position="735"/>
    </location>
</feature>
<dbReference type="InterPro" id="IPR009048">
    <property type="entry name" value="A-macroglobulin_rcpt-bd"/>
</dbReference>
<dbReference type="Pfam" id="PF17789">
    <property type="entry name" value="MG4"/>
    <property type="match status" value="1"/>
</dbReference>
<dbReference type="InterPro" id="IPR002890">
    <property type="entry name" value="MG2"/>
</dbReference>
<evidence type="ECO:0000313" key="7">
    <source>
        <dbReference type="Ensembl" id="ENSORLP00015002886.1"/>
    </source>
</evidence>
<name>A0A3P9H537_ORYLA</name>
<reference evidence="7" key="3">
    <citation type="submission" date="2025-08" db="UniProtKB">
        <authorList>
            <consortium name="Ensembl"/>
        </authorList>
    </citation>
    <scope>IDENTIFICATION</scope>
    <source>
        <strain evidence="7">HSOK</strain>
    </source>
</reference>
<dbReference type="Gene3D" id="2.60.40.1940">
    <property type="match status" value="1"/>
</dbReference>
<dbReference type="InterPro" id="IPR040839">
    <property type="entry name" value="MG4"/>
</dbReference>
<evidence type="ECO:0000256" key="4">
    <source>
        <dbReference type="SAM" id="SignalP"/>
    </source>
</evidence>
<dbReference type="InterPro" id="IPR050473">
    <property type="entry name" value="A2M/Complement_sys"/>
</dbReference>
<evidence type="ECO:0000256" key="2">
    <source>
        <dbReference type="ARBA" id="ARBA00022525"/>
    </source>
</evidence>
<dbReference type="InterPro" id="IPR036595">
    <property type="entry name" value="A-macroglobulin_rcpt-bd_sf"/>
</dbReference>
<dbReference type="InterPro" id="IPR011626">
    <property type="entry name" value="Alpha-macroglobulin_TED"/>
</dbReference>
<reference key="1">
    <citation type="journal article" date="2007" name="Nature">
        <title>The medaka draft genome and insights into vertebrate genome evolution.</title>
        <authorList>
            <person name="Kasahara M."/>
            <person name="Naruse K."/>
            <person name="Sasaki S."/>
            <person name="Nakatani Y."/>
            <person name="Qu W."/>
            <person name="Ahsan B."/>
            <person name="Yamada T."/>
            <person name="Nagayasu Y."/>
            <person name="Doi K."/>
            <person name="Kasai Y."/>
            <person name="Jindo T."/>
            <person name="Kobayashi D."/>
            <person name="Shimada A."/>
            <person name="Toyoda A."/>
            <person name="Kuroki Y."/>
            <person name="Fujiyama A."/>
            <person name="Sasaki T."/>
            <person name="Shimizu A."/>
            <person name="Asakawa S."/>
            <person name="Shimizu N."/>
            <person name="Hashimoto S."/>
            <person name="Yang J."/>
            <person name="Lee Y."/>
            <person name="Matsushima K."/>
            <person name="Sugano S."/>
            <person name="Sakaizumi M."/>
            <person name="Narita T."/>
            <person name="Ohishi K."/>
            <person name="Haga S."/>
            <person name="Ohta F."/>
            <person name="Nomoto H."/>
            <person name="Nogata K."/>
            <person name="Morishita T."/>
            <person name="Endo T."/>
            <person name="Shin-I T."/>
            <person name="Takeda H."/>
            <person name="Morishita S."/>
            <person name="Kohara Y."/>
        </authorList>
    </citation>
    <scope>NUCLEOTIDE SEQUENCE [LARGE SCALE GENOMIC DNA]</scope>
    <source>
        <strain>Hd-rR</strain>
    </source>
</reference>
<dbReference type="SMART" id="SM01361">
    <property type="entry name" value="A2M_recep"/>
    <property type="match status" value="1"/>
</dbReference>
<keyword evidence="3" id="KW-1015">Disulfide bond</keyword>
<dbReference type="Pfam" id="PF01759">
    <property type="entry name" value="NTR"/>
    <property type="match status" value="1"/>
</dbReference>
<sequence length="1683" mass="187131">MKVCVLLLCVCCLCWRTQAQPKSYLVTAPSSFRVDAVETVFVQLFGYTREVTVFVFLKDSMAPNHKLLSRDVLTLNANNKFQALANVQLYPNVLTKDIQKVVLHVQSDEINNHVFVPISRSNGFMFIQTDKPLYTPHQNVKVRAFSMNQELRPANRSVFLTFKDPDRETVDVVEMVDINNGIPTMQKRFKIPIKPKLGIWTIEASYSDDFTTTAVTDFEVKEYVLPSIDINVHPSLNFISDTNFNSFNFKISARYVHGAPVADGEVFLRYGYVSGKNAPFIIPNLVKRERLSSSGEVEVNLNMQEVLSKHDGPRELSSLVGKYLYMAVLVQEDTGGISQEAEFASVKFLKSPYHLSLISTPRFIKPGLPYNIKLLVKDHLDKPVNRVFVELVEQRQITETGETSVLNCGNNNQLRSDSDGFIYLICNPWKTSVKAVLKFQTAGLAEANRATLTLESVAYHSPNQRYLYINTPMFGKSLVVGRDTQIQVQTASPSYLNIQALNYLVLSKGKVVFHKSVDFVQSLDGTNSLNFMVTPSMVPSIRLLVFYILHGEGTSELVADSVWIDVKQKCINGLETSVTVDTRIHKPKENLNIDIRANQPGLVALSAVDSAVYSIRRNYKDPFSMVLRHIEQSDLGCGGGGGKDNADVFRLAGLTFLTNANAQSTSVDEPCTAAVRSKRALSDEAKEAKAQSYGSLKPCCVKGMQYIPRSVTCRQYALQYKKLTHRCREAFRECCEFYQKNKDDGDLILARHIGVNFDKVPQVRSYFPESWLWEVQPISSGKLSVSGKLPDSLTTWEIQAVGMFPSGGMCVADTAKVSVNLPLSVDIPLPYQVVRGEQVVLQGSVYNQQDRSIKYCVTLMAGPAVCLLQSQPVAGQAGLHSTGCKWNYLSANGVGKVEFTLLGLEPGMHTLTFTLKTTDGIRDILEKNLRVVPEGVMRDVDSGGSLDPQGVYGSKKLKVVLHNQMPANVVPNSAVQRMLAINGELPGEVVTVLTKPEGIKTLIDLPLGVAIAKLDTLFLLTQVYLYLETTSSWDLFGANSQKSSADLKQKIQDGLIDLSSIKNGDSSYSTSIKAEPSTWVTAMVVKVLALADSVMSLDHQSLSESVTWLISKTQQADGSFSELSSFKPNRVMVEGADPIEKSVYVTSVVLIALQRASEIRDERLQLRFHVSSRRSAAGYLSQHARDVKSVYVRAVATYALTLHDPSSIAVSELISSFENLARQKGNPVELRYWQEADVTADWIKPDQSSGQTVETTSYVLLTMLLKGRIPYANPILSWLTQDQYYGDGFFSSTDMVLTLEALTEYKKLIPRTELDQQINIRYNRKGEVKRVALNRRQPVVAPIEISLTDDITVSTGYGKGVSNVKLKTVFYQTTASLQTRCNFELNIEMSGSNPSESSSTEAPHLAACVKYKPPLNEVSTASSLTVLKIQLPTGVEPYLEDLRQFMDPDNPIISHYELQGSTVVILMDTVPSDIFLCVGFRVRTRFKVVGASDCLFTVSERQDRGSLCTKEFSPEHQMLQRLCLGEQCQCMTAACAAYRGNVDLSLTSVQRREELCQPHVKYGLIVAVRSSASEGDFMIYSASVVEVLKNTEKDLEALNPKSEVELVKKATCTSINLQDNKQYLVFGSRGSEVQNGRHFKYRLALDSEALVELLSTDCSSDLCQKHKAQMEDFSVYFMLNECI</sequence>
<dbReference type="SUPFAM" id="SSF50242">
    <property type="entry name" value="TIMP-like"/>
    <property type="match status" value="1"/>
</dbReference>
<dbReference type="PROSITE" id="PS01178">
    <property type="entry name" value="ANAPHYLATOXIN_2"/>
    <property type="match status" value="1"/>
</dbReference>